<reference evidence="3 4" key="1">
    <citation type="submission" date="2020-08" db="EMBL/GenBank/DDBJ databases">
        <title>Sequencing the genomes of 1000 actinobacteria strains.</title>
        <authorList>
            <person name="Klenk H.-P."/>
        </authorList>
    </citation>
    <scope>NUCLEOTIDE SEQUENCE [LARGE SCALE GENOMIC DNA]</scope>
    <source>
        <strain evidence="3 4">DSM 45809</strain>
    </source>
</reference>
<evidence type="ECO:0000256" key="1">
    <source>
        <dbReference type="SAM" id="MobiDB-lite"/>
    </source>
</evidence>
<name>A0A7W7H469_9ACTN</name>
<evidence type="ECO:0000313" key="4">
    <source>
        <dbReference type="Proteomes" id="UP000546162"/>
    </source>
</evidence>
<dbReference type="Proteomes" id="UP000546162">
    <property type="component" value="Unassembled WGS sequence"/>
</dbReference>
<keyword evidence="2" id="KW-0812">Transmembrane</keyword>
<sequence length="100" mass="10858">MSDIEDPPTLRIGGWIPPYVPREPARAALPTPEPSETRLARRGRERAAERHRLPHVGLLAYASACVLVLLAYAAAVLLVLRTDAERTPAPARSARGMDAP</sequence>
<comment type="caution">
    <text evidence="3">The sequence shown here is derived from an EMBL/GenBank/DDBJ whole genome shotgun (WGS) entry which is preliminary data.</text>
</comment>
<dbReference type="RefSeq" id="WP_185043913.1">
    <property type="nucleotide sequence ID" value="NZ_BAABFG010000005.1"/>
</dbReference>
<feature type="transmembrane region" description="Helical" evidence="2">
    <location>
        <begin position="58"/>
        <end position="80"/>
    </location>
</feature>
<keyword evidence="2" id="KW-0472">Membrane</keyword>
<dbReference type="EMBL" id="JACHNB010000001">
    <property type="protein sequence ID" value="MBB4743651.1"/>
    <property type="molecule type" value="Genomic_DNA"/>
</dbReference>
<organism evidence="3 4">
    <name type="scientific">Actinoplanes octamycinicus</name>
    <dbReference type="NCBI Taxonomy" id="135948"/>
    <lineage>
        <taxon>Bacteria</taxon>
        <taxon>Bacillati</taxon>
        <taxon>Actinomycetota</taxon>
        <taxon>Actinomycetes</taxon>
        <taxon>Micromonosporales</taxon>
        <taxon>Micromonosporaceae</taxon>
        <taxon>Actinoplanes</taxon>
    </lineage>
</organism>
<dbReference type="AlphaFoldDB" id="A0A7W7H469"/>
<keyword evidence="4" id="KW-1185">Reference proteome</keyword>
<feature type="region of interest" description="Disordered" evidence="1">
    <location>
        <begin position="23"/>
        <end position="48"/>
    </location>
</feature>
<evidence type="ECO:0000256" key="2">
    <source>
        <dbReference type="SAM" id="Phobius"/>
    </source>
</evidence>
<evidence type="ECO:0000313" key="3">
    <source>
        <dbReference type="EMBL" id="MBB4743651.1"/>
    </source>
</evidence>
<proteinExistence type="predicted"/>
<gene>
    <name evidence="3" type="ORF">BJY16_007110</name>
</gene>
<protein>
    <submittedName>
        <fullName evidence="3">Uncharacterized protein</fullName>
    </submittedName>
</protein>
<accession>A0A7W7H469</accession>
<keyword evidence="2" id="KW-1133">Transmembrane helix</keyword>